<accession>A0A0F8ZDM9</accession>
<evidence type="ECO:0000313" key="2">
    <source>
        <dbReference type="EMBL" id="KKL66463.1"/>
    </source>
</evidence>
<dbReference type="AlphaFoldDB" id="A0A0F8ZDM9"/>
<protein>
    <submittedName>
        <fullName evidence="1">Uncharacterized protein</fullName>
    </submittedName>
</protein>
<evidence type="ECO:0000313" key="1">
    <source>
        <dbReference type="EMBL" id="KKK91882.1"/>
    </source>
</evidence>
<dbReference type="EMBL" id="LAZR01048457">
    <property type="protein sequence ID" value="KKK91882.1"/>
    <property type="molecule type" value="Genomic_DNA"/>
</dbReference>
<proteinExistence type="predicted"/>
<sequence>MSIDKDMDLITVLDDLIETTENKRRRSADLKVSDKIFITECKVIRERIIKRRRVRLETRIEVVGCGS</sequence>
<dbReference type="EMBL" id="LAZR01027194">
    <property type="protein sequence ID" value="KKL66463.1"/>
    <property type="molecule type" value="Genomic_DNA"/>
</dbReference>
<reference evidence="1" key="1">
    <citation type="journal article" date="2015" name="Nature">
        <title>Complex archaea that bridge the gap between prokaryotes and eukaryotes.</title>
        <authorList>
            <person name="Spang A."/>
            <person name="Saw J.H."/>
            <person name="Jorgensen S.L."/>
            <person name="Zaremba-Niedzwiedzka K."/>
            <person name="Martijn J."/>
            <person name="Lind A.E."/>
            <person name="van Eijk R."/>
            <person name="Schleper C."/>
            <person name="Guy L."/>
            <person name="Ettema T.J."/>
        </authorList>
    </citation>
    <scope>NUCLEOTIDE SEQUENCE</scope>
</reference>
<organism evidence="1">
    <name type="scientific">marine sediment metagenome</name>
    <dbReference type="NCBI Taxonomy" id="412755"/>
    <lineage>
        <taxon>unclassified sequences</taxon>
        <taxon>metagenomes</taxon>
        <taxon>ecological metagenomes</taxon>
    </lineage>
</organism>
<comment type="caution">
    <text evidence="1">The sequence shown here is derived from an EMBL/GenBank/DDBJ whole genome shotgun (WGS) entry which is preliminary data.</text>
</comment>
<name>A0A0F8ZDM9_9ZZZZ</name>
<gene>
    <name evidence="2" type="ORF">LCGC14_2144780</name>
    <name evidence="1" type="ORF">LCGC14_2708460</name>
</gene>